<dbReference type="InterPro" id="IPR023210">
    <property type="entry name" value="NADP_OxRdtase_dom"/>
</dbReference>
<sequence length="280" mass="31783">MTGLTTVSGDPITIGVGSGSSVKDLKRKDPSEENKKLITDVIKFAIHNGFNHIDTAEAYTTQPEVGDAIKGFPREKLWITTKYVVSSTYFQKKSFTPTDFIKQSFEELGTDYIDLFLIHVPPKDESLYTLESLWEEFIEIQKTGKVRYIGVSNHNVDHLKRILSVSQKHGVFPIANQIKYYVGSEHKDIVKFSKENNILIEAYGPLTPLRAPTPNSELDAILVDLEKKYNATKAQILLRALIDQGILPITASFKNYRLEEAIQTYKFELEPEDIKRLESI</sequence>
<evidence type="ECO:0000313" key="6">
    <source>
        <dbReference type="EMBL" id="EMG50017.1"/>
    </source>
</evidence>
<evidence type="ECO:0000313" key="7">
    <source>
        <dbReference type="Proteomes" id="UP000011777"/>
    </source>
</evidence>
<dbReference type="HOGENOM" id="CLU_023205_0_3_1"/>
<protein>
    <submittedName>
        <fullName evidence="6">Conjugated polyketone reducatse C2, putative</fullName>
    </submittedName>
</protein>
<organism evidence="6 7">
    <name type="scientific">Candida maltosa (strain Xu316)</name>
    <name type="common">Yeast</name>
    <dbReference type="NCBI Taxonomy" id="1245528"/>
    <lineage>
        <taxon>Eukaryota</taxon>
        <taxon>Fungi</taxon>
        <taxon>Dikarya</taxon>
        <taxon>Ascomycota</taxon>
        <taxon>Saccharomycotina</taxon>
        <taxon>Pichiomycetes</taxon>
        <taxon>Debaryomycetaceae</taxon>
        <taxon>Candida/Lodderomyces clade</taxon>
        <taxon>Candida</taxon>
    </lineage>
</organism>
<dbReference type="SUPFAM" id="SSF51430">
    <property type="entry name" value="NAD(P)-linked oxidoreductase"/>
    <property type="match status" value="1"/>
</dbReference>
<comment type="caution">
    <text evidence="6">The sequence shown here is derived from an EMBL/GenBank/DDBJ whole genome shotgun (WGS) entry which is preliminary data.</text>
</comment>
<evidence type="ECO:0000256" key="1">
    <source>
        <dbReference type="ARBA" id="ARBA00023002"/>
    </source>
</evidence>
<keyword evidence="7" id="KW-1185">Reference proteome</keyword>
<dbReference type="OrthoDB" id="416253at2759"/>
<dbReference type="GO" id="GO:0016616">
    <property type="term" value="F:oxidoreductase activity, acting on the CH-OH group of donors, NAD or NADP as acceptor"/>
    <property type="evidence" value="ECO:0007669"/>
    <property type="project" value="UniProtKB-ARBA"/>
</dbReference>
<evidence type="ECO:0000256" key="4">
    <source>
        <dbReference type="PIRSR" id="PIRSR000097-3"/>
    </source>
</evidence>
<evidence type="ECO:0000256" key="3">
    <source>
        <dbReference type="PIRSR" id="PIRSR000097-2"/>
    </source>
</evidence>
<dbReference type="Proteomes" id="UP000011777">
    <property type="component" value="Unassembled WGS sequence"/>
</dbReference>
<dbReference type="PIRSF" id="PIRSF000097">
    <property type="entry name" value="AKR"/>
    <property type="match status" value="1"/>
</dbReference>
<dbReference type="InterPro" id="IPR020471">
    <property type="entry name" value="AKR"/>
</dbReference>
<dbReference type="AlphaFoldDB" id="M3HR86"/>
<dbReference type="PRINTS" id="PR00069">
    <property type="entry name" value="ALDKETRDTASE"/>
</dbReference>
<evidence type="ECO:0000259" key="5">
    <source>
        <dbReference type="Pfam" id="PF00248"/>
    </source>
</evidence>
<dbReference type="Gene3D" id="3.20.20.100">
    <property type="entry name" value="NADP-dependent oxidoreductase domain"/>
    <property type="match status" value="1"/>
</dbReference>
<accession>M3HR86</accession>
<dbReference type="STRING" id="1245528.M3HR86"/>
<evidence type="ECO:0000256" key="2">
    <source>
        <dbReference type="PIRSR" id="PIRSR000097-1"/>
    </source>
</evidence>
<proteinExistence type="predicted"/>
<reference evidence="6 7" key="1">
    <citation type="submission" date="2013-02" db="EMBL/GenBank/DDBJ databases">
        <title>Genome sequence of Candida maltosa Xu316, a potential industrial strain for xylitol and ethanol production.</title>
        <authorList>
            <person name="Yu J."/>
            <person name="Wang Q."/>
            <person name="Geng X."/>
            <person name="Bao W."/>
            <person name="He P."/>
            <person name="Cai J."/>
        </authorList>
    </citation>
    <scope>NUCLEOTIDE SEQUENCE [LARGE SCALE GENOMIC DNA]</scope>
    <source>
        <strain evidence="7">Xu316</strain>
    </source>
</reference>
<feature type="active site" description="Proton donor" evidence="2">
    <location>
        <position position="59"/>
    </location>
</feature>
<feature type="site" description="Lowers pKa of active site Tyr" evidence="4">
    <location>
        <position position="82"/>
    </location>
</feature>
<dbReference type="eggNOG" id="KOG1577">
    <property type="taxonomic scope" value="Eukaryota"/>
</dbReference>
<gene>
    <name evidence="6" type="ORF">G210_4980</name>
</gene>
<feature type="domain" description="NADP-dependent oxidoreductase" evidence="5">
    <location>
        <begin position="37"/>
        <end position="280"/>
    </location>
</feature>
<dbReference type="OMA" id="YSHHPEY"/>
<dbReference type="EMBL" id="AOGT01000413">
    <property type="protein sequence ID" value="EMG50017.1"/>
    <property type="molecule type" value="Genomic_DNA"/>
</dbReference>
<dbReference type="Pfam" id="PF00248">
    <property type="entry name" value="Aldo_ket_red"/>
    <property type="match status" value="1"/>
</dbReference>
<name>M3HR86_CANMX</name>
<feature type="binding site" evidence="3">
    <location>
        <position position="119"/>
    </location>
    <ligand>
        <name>substrate</name>
    </ligand>
</feature>
<dbReference type="InterPro" id="IPR036812">
    <property type="entry name" value="NAD(P)_OxRdtase_dom_sf"/>
</dbReference>
<keyword evidence="1" id="KW-0560">Oxidoreductase</keyword>
<dbReference type="PANTHER" id="PTHR11732">
    <property type="entry name" value="ALDO/KETO REDUCTASE"/>
    <property type="match status" value="1"/>
</dbReference>